<keyword evidence="3" id="KW-1003">Cell membrane</keyword>
<dbReference type="AlphaFoldDB" id="A0A231VI91"/>
<comment type="caution">
    <text evidence="9">The sequence shown here is derived from an EMBL/GenBank/DDBJ whole genome shotgun (WGS) entry which is preliminary data.</text>
</comment>
<evidence type="ECO:0000256" key="1">
    <source>
        <dbReference type="ARBA" id="ARBA00004651"/>
    </source>
</evidence>
<dbReference type="GO" id="GO:0005886">
    <property type="term" value="C:plasma membrane"/>
    <property type="evidence" value="ECO:0007669"/>
    <property type="project" value="UniProtKB-SubCell"/>
</dbReference>
<evidence type="ECO:0000256" key="4">
    <source>
        <dbReference type="ARBA" id="ARBA00022692"/>
    </source>
</evidence>
<dbReference type="PANTHER" id="PTHR43744:SF6">
    <property type="entry name" value="ABC TRANSPORTER PERMEASE PROTEIN YESQ-RELATED"/>
    <property type="match status" value="1"/>
</dbReference>
<dbReference type="EMBL" id="NKHD01000018">
    <property type="protein sequence ID" value="OXT07882.1"/>
    <property type="molecule type" value="Genomic_DNA"/>
</dbReference>
<dbReference type="Proteomes" id="UP000215301">
    <property type="component" value="Unassembled WGS sequence"/>
</dbReference>
<dbReference type="Gene3D" id="1.10.3720.10">
    <property type="entry name" value="MetI-like"/>
    <property type="match status" value="1"/>
</dbReference>
<proteinExistence type="inferred from homology"/>
<evidence type="ECO:0000259" key="8">
    <source>
        <dbReference type="PROSITE" id="PS50928"/>
    </source>
</evidence>
<comment type="similarity">
    <text evidence="7">Belongs to the binding-protein-dependent transport system permease family.</text>
</comment>
<dbReference type="InterPro" id="IPR035906">
    <property type="entry name" value="MetI-like_sf"/>
</dbReference>
<keyword evidence="6 7" id="KW-0472">Membrane</keyword>
<evidence type="ECO:0000256" key="2">
    <source>
        <dbReference type="ARBA" id="ARBA00022448"/>
    </source>
</evidence>
<name>A0A231VI91_THETR</name>
<dbReference type="PROSITE" id="PS50928">
    <property type="entry name" value="ABC_TM1"/>
    <property type="match status" value="1"/>
</dbReference>
<organism evidence="9 10">
    <name type="scientific">Thermoanaerobacterium thermosaccharolyticum</name>
    <name type="common">Clostridium thermosaccharolyticum</name>
    <dbReference type="NCBI Taxonomy" id="1517"/>
    <lineage>
        <taxon>Bacteria</taxon>
        <taxon>Bacillati</taxon>
        <taxon>Bacillota</taxon>
        <taxon>Clostridia</taxon>
        <taxon>Thermoanaerobacterales</taxon>
        <taxon>Thermoanaerobacteraceae</taxon>
        <taxon>Thermoanaerobacterium</taxon>
    </lineage>
</organism>
<evidence type="ECO:0000256" key="5">
    <source>
        <dbReference type="ARBA" id="ARBA00022989"/>
    </source>
</evidence>
<evidence type="ECO:0000313" key="10">
    <source>
        <dbReference type="Proteomes" id="UP000215301"/>
    </source>
</evidence>
<feature type="transmembrane region" description="Helical" evidence="7">
    <location>
        <begin position="257"/>
        <end position="275"/>
    </location>
</feature>
<evidence type="ECO:0000313" key="9">
    <source>
        <dbReference type="EMBL" id="OXT07882.1"/>
    </source>
</evidence>
<gene>
    <name evidence="9" type="ORF">CE561_05970</name>
</gene>
<protein>
    <submittedName>
        <fullName evidence="9">Sugar ABC transporter permease</fullName>
    </submittedName>
</protein>
<sequence>MEVDDMKAKNSQRNDIIRKVFIYVLLVAFGIFMIYPLLWVFASSFKSNDEIFKSLSLIPKHIVTNSYFEGWKGTGQYSFGTFILNSITLVVPVVVFTAISSTIVAYGFARFEFPLKTILFTLMISTMMLPGTAVLIPRYMLFNCLGWINTYKPFIVPALFGTTPFFIFMMVQFLRGLPKELEESATIDGCNSFQILMKILIPLCKPAIISMCIFQFIWTWNDFFNPLIYINSVEKYTVSLGLNMTIDGTSVVNWNQIMAMTIISMIPSIIIFFSAQKYFVEGIATTGLKN</sequence>
<feature type="transmembrane region" description="Helical" evidence="7">
    <location>
        <begin position="118"/>
        <end position="142"/>
    </location>
</feature>
<feature type="transmembrane region" description="Helical" evidence="7">
    <location>
        <begin position="154"/>
        <end position="174"/>
    </location>
</feature>
<dbReference type="InterPro" id="IPR000515">
    <property type="entry name" value="MetI-like"/>
</dbReference>
<feature type="transmembrane region" description="Helical" evidence="7">
    <location>
        <begin position="195"/>
        <end position="218"/>
    </location>
</feature>
<keyword evidence="2 7" id="KW-0813">Transport</keyword>
<reference evidence="9 10" key="1">
    <citation type="submission" date="2017-06" db="EMBL/GenBank/DDBJ databases">
        <title>Isolation and characterization of a thermophilic and butanogenic Thermoanaerobacterium thermosaccharolyticum M5 capable of efficient degradation of hemicellulose.</title>
        <authorList>
            <person name="Xin F."/>
            <person name="Jiang Y."/>
        </authorList>
    </citation>
    <scope>NUCLEOTIDE SEQUENCE [LARGE SCALE GENOMIC DNA]</scope>
    <source>
        <strain evidence="9 10">M5</strain>
    </source>
</reference>
<feature type="domain" description="ABC transmembrane type-1" evidence="8">
    <location>
        <begin position="83"/>
        <end position="275"/>
    </location>
</feature>
<evidence type="ECO:0000256" key="3">
    <source>
        <dbReference type="ARBA" id="ARBA00022475"/>
    </source>
</evidence>
<dbReference type="Pfam" id="PF00528">
    <property type="entry name" value="BPD_transp_1"/>
    <property type="match status" value="1"/>
</dbReference>
<feature type="transmembrane region" description="Helical" evidence="7">
    <location>
        <begin position="20"/>
        <end position="42"/>
    </location>
</feature>
<keyword evidence="4 7" id="KW-0812">Transmembrane</keyword>
<accession>A0A231VI91</accession>
<comment type="subcellular location">
    <subcellularLocation>
        <location evidence="1 7">Cell membrane</location>
        <topology evidence="1 7">Multi-pass membrane protein</topology>
    </subcellularLocation>
</comment>
<evidence type="ECO:0000256" key="6">
    <source>
        <dbReference type="ARBA" id="ARBA00023136"/>
    </source>
</evidence>
<dbReference type="PANTHER" id="PTHR43744">
    <property type="entry name" value="ABC TRANSPORTER PERMEASE PROTEIN MG189-RELATED-RELATED"/>
    <property type="match status" value="1"/>
</dbReference>
<evidence type="ECO:0000256" key="7">
    <source>
        <dbReference type="RuleBase" id="RU363032"/>
    </source>
</evidence>
<dbReference type="SUPFAM" id="SSF161098">
    <property type="entry name" value="MetI-like"/>
    <property type="match status" value="1"/>
</dbReference>
<dbReference type="CDD" id="cd06261">
    <property type="entry name" value="TM_PBP2"/>
    <property type="match status" value="1"/>
</dbReference>
<dbReference type="GO" id="GO:0055085">
    <property type="term" value="P:transmembrane transport"/>
    <property type="evidence" value="ECO:0007669"/>
    <property type="project" value="InterPro"/>
</dbReference>
<keyword evidence="5 7" id="KW-1133">Transmembrane helix</keyword>
<feature type="transmembrane region" description="Helical" evidence="7">
    <location>
        <begin position="82"/>
        <end position="106"/>
    </location>
</feature>